<keyword evidence="2" id="KW-0808">Transferase</keyword>
<proteinExistence type="predicted"/>
<keyword evidence="3" id="KW-1185">Reference proteome</keyword>
<dbReference type="Proteomes" id="UP000198282">
    <property type="component" value="Unassembled WGS sequence"/>
</dbReference>
<organism evidence="2 3">
    <name type="scientific">Streptosporangium subroseum</name>
    <dbReference type="NCBI Taxonomy" id="106412"/>
    <lineage>
        <taxon>Bacteria</taxon>
        <taxon>Bacillati</taxon>
        <taxon>Actinomycetota</taxon>
        <taxon>Actinomycetes</taxon>
        <taxon>Streptosporangiales</taxon>
        <taxon>Streptosporangiaceae</taxon>
        <taxon>Streptosporangium</taxon>
    </lineage>
</organism>
<dbReference type="GO" id="GO:0008757">
    <property type="term" value="F:S-adenosylmethionine-dependent methyltransferase activity"/>
    <property type="evidence" value="ECO:0007669"/>
    <property type="project" value="InterPro"/>
</dbReference>
<dbReference type="RefSeq" id="WP_089213848.1">
    <property type="nucleotide sequence ID" value="NZ_FZOD01000127.1"/>
</dbReference>
<dbReference type="PANTHER" id="PTHR43861">
    <property type="entry name" value="TRANS-ACONITATE 2-METHYLTRANSFERASE-RELATED"/>
    <property type="match status" value="1"/>
</dbReference>
<accession>A0A239PCE7</accession>
<dbReference type="SUPFAM" id="SSF53335">
    <property type="entry name" value="S-adenosyl-L-methionine-dependent methyltransferases"/>
    <property type="match status" value="1"/>
</dbReference>
<dbReference type="EMBL" id="FZOD01000127">
    <property type="protein sequence ID" value="SNT64642.1"/>
    <property type="molecule type" value="Genomic_DNA"/>
</dbReference>
<dbReference type="Gene3D" id="3.40.50.150">
    <property type="entry name" value="Vaccinia Virus protein VP39"/>
    <property type="match status" value="1"/>
</dbReference>
<protein>
    <submittedName>
        <fullName evidence="2">Methyltransferase domain-containing protein</fullName>
    </submittedName>
</protein>
<sequence>MPNFQFDEYGAQDIDRTYAGPDIAAQREYVLSLLGLRPGERVLDIGSGPGYLAVSMAQAVGPTGAVHGMDPSPAMNAIARARGADIPWLRIDDGDALALPYSDDTFDVAVSTQVYEYVADMPRALGELRRVLRPGGRALILDTDWDTLVWHTADRELHQRVIKAWEEHLVHPRLPRTLAGLLRRAGFTVTGQGVHVLFNPELTEDSFSASSMKTIAEFVPGRQGLSEADVAAWLADLRARNDEGDWFYSVNRYVFMATAP</sequence>
<feature type="domain" description="Methyltransferase type 11" evidence="1">
    <location>
        <begin position="43"/>
        <end position="140"/>
    </location>
</feature>
<keyword evidence="2" id="KW-0489">Methyltransferase</keyword>
<reference evidence="2 3" key="1">
    <citation type="submission" date="2017-06" db="EMBL/GenBank/DDBJ databases">
        <authorList>
            <person name="Kim H.J."/>
            <person name="Triplett B.A."/>
        </authorList>
    </citation>
    <scope>NUCLEOTIDE SEQUENCE [LARGE SCALE GENOMIC DNA]</scope>
    <source>
        <strain evidence="2 3">CGMCC 4.2132</strain>
    </source>
</reference>
<evidence type="ECO:0000313" key="2">
    <source>
        <dbReference type="EMBL" id="SNT64642.1"/>
    </source>
</evidence>
<dbReference type="GO" id="GO:0032259">
    <property type="term" value="P:methylation"/>
    <property type="evidence" value="ECO:0007669"/>
    <property type="project" value="UniProtKB-KW"/>
</dbReference>
<evidence type="ECO:0000313" key="3">
    <source>
        <dbReference type="Proteomes" id="UP000198282"/>
    </source>
</evidence>
<dbReference type="InterPro" id="IPR029063">
    <property type="entry name" value="SAM-dependent_MTases_sf"/>
</dbReference>
<dbReference type="CDD" id="cd02440">
    <property type="entry name" value="AdoMet_MTases"/>
    <property type="match status" value="1"/>
</dbReference>
<name>A0A239PCE7_9ACTN</name>
<dbReference type="InterPro" id="IPR013216">
    <property type="entry name" value="Methyltransf_11"/>
</dbReference>
<dbReference type="Pfam" id="PF08241">
    <property type="entry name" value="Methyltransf_11"/>
    <property type="match status" value="1"/>
</dbReference>
<evidence type="ECO:0000259" key="1">
    <source>
        <dbReference type="Pfam" id="PF08241"/>
    </source>
</evidence>
<dbReference type="AlphaFoldDB" id="A0A239PCE7"/>
<dbReference type="OrthoDB" id="4571118at2"/>
<gene>
    <name evidence="2" type="ORF">SAMN05216276_11272</name>
</gene>